<accession>A0A1U7NQH5</accession>
<protein>
    <submittedName>
        <fullName evidence="2">Uncharacterized protein</fullName>
    </submittedName>
</protein>
<feature type="transmembrane region" description="Helical" evidence="1">
    <location>
        <begin position="118"/>
        <end position="134"/>
    </location>
</feature>
<evidence type="ECO:0000313" key="2">
    <source>
        <dbReference type="EMBL" id="OLU47883.1"/>
    </source>
</evidence>
<comment type="caution">
    <text evidence="2">The sequence shown here is derived from an EMBL/GenBank/DDBJ whole genome shotgun (WGS) entry which is preliminary data.</text>
</comment>
<organism evidence="2 3">
    <name type="scientific">Dubosiella newyorkensis</name>
    <dbReference type="NCBI Taxonomy" id="1862672"/>
    <lineage>
        <taxon>Bacteria</taxon>
        <taxon>Bacillati</taxon>
        <taxon>Bacillota</taxon>
        <taxon>Erysipelotrichia</taxon>
        <taxon>Erysipelotrichales</taxon>
        <taxon>Erysipelotrichaceae</taxon>
        <taxon>Dubosiella</taxon>
    </lineage>
</organism>
<keyword evidence="1" id="KW-0472">Membrane</keyword>
<keyword evidence="3" id="KW-1185">Reference proteome</keyword>
<feature type="transmembrane region" description="Helical" evidence="1">
    <location>
        <begin position="7"/>
        <end position="29"/>
    </location>
</feature>
<evidence type="ECO:0000256" key="1">
    <source>
        <dbReference type="SAM" id="Phobius"/>
    </source>
</evidence>
<dbReference type="OrthoDB" id="9849926at2"/>
<dbReference type="STRING" id="1862672.BO225_00865"/>
<dbReference type="EMBL" id="MPKA01000027">
    <property type="protein sequence ID" value="OLU47883.1"/>
    <property type="molecule type" value="Genomic_DNA"/>
</dbReference>
<name>A0A1U7NQH5_9FIRM</name>
<keyword evidence="1" id="KW-0812">Transmembrane</keyword>
<dbReference type="AlphaFoldDB" id="A0A1U7NQH5"/>
<gene>
    <name evidence="2" type="ORF">BO225_00865</name>
</gene>
<sequence length="137" mass="15818">MKKKWIVIIPISLYVACLVCINSAFKTLFTMQGEISPEQFEQIQNAQQIMSIGKTVSLFLVLISFSLFGYFGLKEGRMKWLNAGIGTVVIEILVAMLFSKISTGAWLVYAEQFQFSRWFWIILFILWLGFFIGIKRK</sequence>
<feature type="transmembrane region" description="Helical" evidence="1">
    <location>
        <begin position="80"/>
        <end position="98"/>
    </location>
</feature>
<reference evidence="2 3" key="1">
    <citation type="submission" date="2016-11" db="EMBL/GenBank/DDBJ databases">
        <title>Description of two novel members of the family Erysipelotrichaceae: Ileibacterium lipovorans gen. nov., sp. nov. and Dubosiella newyorkensis, gen. nov., sp. nov.</title>
        <authorList>
            <person name="Cox L.M."/>
            <person name="Sohn J."/>
            <person name="Tyrrell K.L."/>
            <person name="Citron D.M."/>
            <person name="Lawson P.A."/>
            <person name="Patel N.B."/>
            <person name="Iizumi T."/>
            <person name="Perez-Perez G.I."/>
            <person name="Goldstein E.J."/>
            <person name="Blaser M.J."/>
        </authorList>
    </citation>
    <scope>NUCLEOTIDE SEQUENCE [LARGE SCALE GENOMIC DNA]</scope>
    <source>
        <strain evidence="2 3">NYU-BL-A4</strain>
    </source>
</reference>
<dbReference type="GeneID" id="78274504"/>
<feature type="transmembrane region" description="Helical" evidence="1">
    <location>
        <begin position="49"/>
        <end position="73"/>
    </location>
</feature>
<keyword evidence="1" id="KW-1133">Transmembrane helix</keyword>
<dbReference type="RefSeq" id="WP_076340413.1">
    <property type="nucleotide sequence ID" value="NZ_CAPDDE010000030.1"/>
</dbReference>
<proteinExistence type="predicted"/>
<evidence type="ECO:0000313" key="3">
    <source>
        <dbReference type="Proteomes" id="UP000186705"/>
    </source>
</evidence>
<dbReference type="Proteomes" id="UP000186705">
    <property type="component" value="Unassembled WGS sequence"/>
</dbReference>